<reference evidence="2" key="1">
    <citation type="submission" date="2015-07" db="EMBL/GenBank/DDBJ databases">
        <title>Genome sequencing of Sunxiuqinia dokdonensis strain SK.</title>
        <authorList>
            <person name="Ahn S."/>
            <person name="Kim B.-C."/>
        </authorList>
    </citation>
    <scope>NUCLEOTIDE SEQUENCE [LARGE SCALE GENOMIC DNA]</scope>
    <source>
        <strain evidence="2">SK</strain>
    </source>
</reference>
<organism evidence="1 2">
    <name type="scientific">Sunxiuqinia dokdonensis</name>
    <dbReference type="NCBI Taxonomy" id="1409788"/>
    <lineage>
        <taxon>Bacteria</taxon>
        <taxon>Pseudomonadati</taxon>
        <taxon>Bacteroidota</taxon>
        <taxon>Bacteroidia</taxon>
        <taxon>Marinilabiliales</taxon>
        <taxon>Prolixibacteraceae</taxon>
        <taxon>Sunxiuqinia</taxon>
    </lineage>
</organism>
<accession>A0A0L8V5E3</accession>
<gene>
    <name evidence="1" type="ORF">NC99_35560</name>
</gene>
<comment type="caution">
    <text evidence="1">The sequence shown here is derived from an EMBL/GenBank/DDBJ whole genome shotgun (WGS) entry which is preliminary data.</text>
</comment>
<evidence type="ECO:0000313" key="1">
    <source>
        <dbReference type="EMBL" id="KOH43636.1"/>
    </source>
</evidence>
<proteinExistence type="predicted"/>
<dbReference type="AlphaFoldDB" id="A0A0L8V5E3"/>
<keyword evidence="2" id="KW-1185">Reference proteome</keyword>
<protein>
    <submittedName>
        <fullName evidence="1">Uncharacterized protein</fullName>
    </submittedName>
</protein>
<dbReference type="EMBL" id="LGIA01000181">
    <property type="protein sequence ID" value="KOH43636.1"/>
    <property type="molecule type" value="Genomic_DNA"/>
</dbReference>
<sequence>MILLGKSAIPTYIWSKKTFFNKDIVRINSNLVNSTVYIEPSKLLDVKTGLVVRQLPDE</sequence>
<dbReference type="Proteomes" id="UP000036958">
    <property type="component" value="Unassembled WGS sequence"/>
</dbReference>
<name>A0A0L8V5E3_9BACT</name>
<evidence type="ECO:0000313" key="2">
    <source>
        <dbReference type="Proteomes" id="UP000036958"/>
    </source>
</evidence>